<evidence type="ECO:0000256" key="10">
    <source>
        <dbReference type="ARBA" id="ARBA00037847"/>
    </source>
</evidence>
<gene>
    <name evidence="13" type="ORF">WR25_14723</name>
</gene>
<evidence type="ECO:0000313" key="14">
    <source>
        <dbReference type="Proteomes" id="UP000218231"/>
    </source>
</evidence>
<dbReference type="PANTHER" id="PTHR11675:SF116">
    <property type="entry name" value="N-ACETYLGALACTOSAMINYLTRANSFERASE 8-RELATED"/>
    <property type="match status" value="1"/>
</dbReference>
<evidence type="ECO:0000256" key="7">
    <source>
        <dbReference type="ARBA" id="ARBA00023136"/>
    </source>
</evidence>
<evidence type="ECO:0000256" key="4">
    <source>
        <dbReference type="ARBA" id="ARBA00022692"/>
    </source>
</evidence>
<evidence type="ECO:0000256" key="5">
    <source>
        <dbReference type="ARBA" id="ARBA00022968"/>
    </source>
</evidence>
<feature type="chain" id="PRO_5012245921" description="Glycosyltransferase 2-like domain-containing protein" evidence="11">
    <location>
        <begin position="16"/>
        <end position="420"/>
    </location>
</feature>
<dbReference type="EMBL" id="LIAE01010588">
    <property type="protein sequence ID" value="PAV58333.1"/>
    <property type="molecule type" value="Genomic_DNA"/>
</dbReference>
<dbReference type="InterPro" id="IPR045885">
    <property type="entry name" value="GalNAc-T"/>
</dbReference>
<keyword evidence="14" id="KW-1185">Reference proteome</keyword>
<keyword evidence="6" id="KW-1133">Transmembrane helix</keyword>
<evidence type="ECO:0000313" key="13">
    <source>
        <dbReference type="EMBL" id="PAV58333.1"/>
    </source>
</evidence>
<dbReference type="OrthoDB" id="6119243at2759"/>
<keyword evidence="8" id="KW-1015">Disulfide bond</keyword>
<comment type="caution">
    <text evidence="13">The sequence shown here is derived from an EMBL/GenBank/DDBJ whole genome shotgun (WGS) entry which is preliminary data.</text>
</comment>
<name>A0A2A2J9I4_9BILA</name>
<protein>
    <recommendedName>
        <fullName evidence="12">Glycosyltransferase 2-like domain-containing protein</fullName>
    </recommendedName>
</protein>
<feature type="signal peptide" evidence="11">
    <location>
        <begin position="1"/>
        <end position="15"/>
    </location>
</feature>
<keyword evidence="7" id="KW-0472">Membrane</keyword>
<dbReference type="GO" id="GO:0005112">
    <property type="term" value="F:Notch binding"/>
    <property type="evidence" value="ECO:0007669"/>
    <property type="project" value="TreeGrafter"/>
</dbReference>
<evidence type="ECO:0000256" key="3">
    <source>
        <dbReference type="ARBA" id="ARBA00005680"/>
    </source>
</evidence>
<evidence type="ECO:0000256" key="9">
    <source>
        <dbReference type="ARBA" id="ARBA00023180"/>
    </source>
</evidence>
<feature type="domain" description="Glycosyltransferase 2-like" evidence="12">
    <location>
        <begin position="106"/>
        <end position="293"/>
    </location>
</feature>
<proteinExistence type="inferred from homology"/>
<keyword evidence="9" id="KW-0325">Glycoprotein</keyword>
<keyword evidence="11" id="KW-0732">Signal</keyword>
<reference evidence="13 14" key="1">
    <citation type="journal article" date="2017" name="Curr. Biol.">
        <title>Genome architecture and evolution of a unichromosomal asexual nematode.</title>
        <authorList>
            <person name="Fradin H."/>
            <person name="Zegar C."/>
            <person name="Gutwein M."/>
            <person name="Lucas J."/>
            <person name="Kovtun M."/>
            <person name="Corcoran D."/>
            <person name="Baugh L.R."/>
            <person name="Kiontke K."/>
            <person name="Gunsalus K."/>
            <person name="Fitch D.H."/>
            <person name="Piano F."/>
        </authorList>
    </citation>
    <scope>NUCLEOTIDE SEQUENCE [LARGE SCALE GENOMIC DNA]</scope>
    <source>
        <strain evidence="13">PF1309</strain>
    </source>
</reference>
<dbReference type="InterPro" id="IPR001173">
    <property type="entry name" value="Glyco_trans_2-like"/>
</dbReference>
<dbReference type="SUPFAM" id="SSF53448">
    <property type="entry name" value="Nucleotide-diphospho-sugar transferases"/>
    <property type="match status" value="1"/>
</dbReference>
<dbReference type="PANTHER" id="PTHR11675">
    <property type="entry name" value="N-ACETYLGALACTOSAMINYLTRANSFERASE"/>
    <property type="match status" value="1"/>
</dbReference>
<sequence length="420" mass="48329">MWLFILASVFLAVSCEDQSEKTLPTCKHIDAYKDLKGWLNYEQKDCNHTTVEEELSRDGKILYDFGLKAFAFDVMTSDRMGPARKIGYQAHELCKKQNWDAKFSVSIVIVHHNEALSVLLRMLIGLFENTPAELLKEIIVYDDASEGEHRLDKYLEEFKQIKGYNKLKIFRNPERQGLIRAKVLASREASGEILVFLDSHCEVAENWLPPLLQPIKENPKTVTVPVADLINPAHFEYSKSMIARSGFDWSLSFKWDYVPWDHFDVEENNYKPIESPGMPGGLMAVRADFFKELGEYDTGLEIWGGENVELSLKTWMCGGRVLVVPCSRVGHVFRMRRPYNSKSKVAGGDTQLYNSVRVAKVWLDEESLNKFFKARPRAKNIDVGDLSERLKIKETLKCKDMAWYIENVYPALKPKVRDEL</sequence>
<comment type="pathway">
    <text evidence="2">Protein modification; protein glycosylation.</text>
</comment>
<evidence type="ECO:0000256" key="11">
    <source>
        <dbReference type="SAM" id="SignalP"/>
    </source>
</evidence>
<comment type="subcellular location">
    <subcellularLocation>
        <location evidence="10">Endomembrane system</location>
        <topology evidence="10">Single-pass membrane protein</topology>
    </subcellularLocation>
    <subcellularLocation>
        <location evidence="1">Membrane</location>
        <topology evidence="1">Single-pass type II membrane protein</topology>
    </subcellularLocation>
</comment>
<dbReference type="AlphaFoldDB" id="A0A2A2J9I4"/>
<evidence type="ECO:0000256" key="6">
    <source>
        <dbReference type="ARBA" id="ARBA00022989"/>
    </source>
</evidence>
<comment type="similarity">
    <text evidence="3">Belongs to the glycosyltransferase 2 family. GalNAc-T subfamily.</text>
</comment>
<organism evidence="13 14">
    <name type="scientific">Diploscapter pachys</name>
    <dbReference type="NCBI Taxonomy" id="2018661"/>
    <lineage>
        <taxon>Eukaryota</taxon>
        <taxon>Metazoa</taxon>
        <taxon>Ecdysozoa</taxon>
        <taxon>Nematoda</taxon>
        <taxon>Chromadorea</taxon>
        <taxon>Rhabditida</taxon>
        <taxon>Rhabditina</taxon>
        <taxon>Rhabditomorpha</taxon>
        <taxon>Rhabditoidea</taxon>
        <taxon>Rhabditidae</taxon>
        <taxon>Diploscapter</taxon>
    </lineage>
</organism>
<dbReference type="CDD" id="cd02510">
    <property type="entry name" value="pp-GalNAc-T"/>
    <property type="match status" value="1"/>
</dbReference>
<dbReference type="InterPro" id="IPR029044">
    <property type="entry name" value="Nucleotide-diphossugar_trans"/>
</dbReference>
<dbReference type="GO" id="GO:0005794">
    <property type="term" value="C:Golgi apparatus"/>
    <property type="evidence" value="ECO:0007669"/>
    <property type="project" value="TreeGrafter"/>
</dbReference>
<dbReference type="Proteomes" id="UP000218231">
    <property type="component" value="Unassembled WGS sequence"/>
</dbReference>
<dbReference type="STRING" id="2018661.A0A2A2J9I4"/>
<evidence type="ECO:0000256" key="1">
    <source>
        <dbReference type="ARBA" id="ARBA00004606"/>
    </source>
</evidence>
<keyword evidence="4" id="KW-0812">Transmembrane</keyword>
<keyword evidence="5" id="KW-0735">Signal-anchor</keyword>
<dbReference type="Pfam" id="PF00535">
    <property type="entry name" value="Glycos_transf_2"/>
    <property type="match status" value="1"/>
</dbReference>
<evidence type="ECO:0000256" key="8">
    <source>
        <dbReference type="ARBA" id="ARBA00023157"/>
    </source>
</evidence>
<dbReference type="Gene3D" id="3.90.550.10">
    <property type="entry name" value="Spore Coat Polysaccharide Biosynthesis Protein SpsA, Chain A"/>
    <property type="match status" value="1"/>
</dbReference>
<evidence type="ECO:0000256" key="2">
    <source>
        <dbReference type="ARBA" id="ARBA00004922"/>
    </source>
</evidence>
<evidence type="ECO:0000259" key="12">
    <source>
        <dbReference type="Pfam" id="PF00535"/>
    </source>
</evidence>
<accession>A0A2A2J9I4</accession>
<dbReference type="UniPathway" id="UPA00378"/>
<dbReference type="GO" id="GO:0004653">
    <property type="term" value="F:polypeptide N-acetylgalactosaminyltransferase activity"/>
    <property type="evidence" value="ECO:0007669"/>
    <property type="project" value="TreeGrafter"/>
</dbReference>
<dbReference type="GO" id="GO:0008593">
    <property type="term" value="P:regulation of Notch signaling pathway"/>
    <property type="evidence" value="ECO:0007669"/>
    <property type="project" value="TreeGrafter"/>
</dbReference>
<dbReference type="GO" id="GO:0016020">
    <property type="term" value="C:membrane"/>
    <property type="evidence" value="ECO:0007669"/>
    <property type="project" value="UniProtKB-SubCell"/>
</dbReference>
<dbReference type="GO" id="GO:0006493">
    <property type="term" value="P:protein O-linked glycosylation"/>
    <property type="evidence" value="ECO:0007669"/>
    <property type="project" value="TreeGrafter"/>
</dbReference>